<dbReference type="AlphaFoldDB" id="A0A7X6GZE0"/>
<dbReference type="RefSeq" id="WP_168622740.1">
    <property type="nucleotide sequence ID" value="NZ_JAAZQQ010000002.1"/>
</dbReference>
<evidence type="ECO:0000313" key="3">
    <source>
        <dbReference type="Proteomes" id="UP000526408"/>
    </source>
</evidence>
<sequence>MVLRHALALALLLLPALPAAAQGGGALQVTETGVSGVYTAQVRVSAHPHHVIMGHVLIVTRDGETVRALVLRHRDDGVHRLSYAEAWAGGTRLPFRREAGLGCTHGHCRDRALGMVYLSAALFDRAVVAGLAFRLVERSGTLDIAAPASLFRDATARAAR</sequence>
<comment type="caution">
    <text evidence="2">The sequence shown here is derived from an EMBL/GenBank/DDBJ whole genome shotgun (WGS) entry which is preliminary data.</text>
</comment>
<evidence type="ECO:0000313" key="2">
    <source>
        <dbReference type="EMBL" id="NKX44363.1"/>
    </source>
</evidence>
<accession>A0A7X6GZE0</accession>
<feature type="signal peptide" evidence="1">
    <location>
        <begin position="1"/>
        <end position="21"/>
    </location>
</feature>
<dbReference type="EMBL" id="JAAZQQ010000002">
    <property type="protein sequence ID" value="NKX44363.1"/>
    <property type="molecule type" value="Genomic_DNA"/>
</dbReference>
<gene>
    <name evidence="2" type="ORF">HCU73_07135</name>
</gene>
<keyword evidence="3" id="KW-1185">Reference proteome</keyword>
<evidence type="ECO:0000256" key="1">
    <source>
        <dbReference type="SAM" id="SignalP"/>
    </source>
</evidence>
<dbReference type="Proteomes" id="UP000526408">
    <property type="component" value="Unassembled WGS sequence"/>
</dbReference>
<name>A0A7X6GZE0_9RHOB</name>
<feature type="chain" id="PRO_5030917105" evidence="1">
    <location>
        <begin position="22"/>
        <end position="160"/>
    </location>
</feature>
<reference evidence="2 3" key="1">
    <citation type="submission" date="2020-04" db="EMBL/GenBank/DDBJ databases">
        <authorList>
            <person name="Yoon J."/>
        </authorList>
    </citation>
    <scope>NUCLEOTIDE SEQUENCE [LARGE SCALE GENOMIC DNA]</scope>
    <source>
        <strain evidence="2 3">KMU-115</strain>
    </source>
</reference>
<organism evidence="2 3">
    <name type="scientific">Roseicyclus persicicus</name>
    <dbReference type="NCBI Taxonomy" id="2650661"/>
    <lineage>
        <taxon>Bacteria</taxon>
        <taxon>Pseudomonadati</taxon>
        <taxon>Pseudomonadota</taxon>
        <taxon>Alphaproteobacteria</taxon>
        <taxon>Rhodobacterales</taxon>
        <taxon>Roseobacteraceae</taxon>
        <taxon>Roseicyclus</taxon>
    </lineage>
</organism>
<protein>
    <submittedName>
        <fullName evidence="2">Uncharacterized protein</fullName>
    </submittedName>
</protein>
<proteinExistence type="predicted"/>
<keyword evidence="1" id="KW-0732">Signal</keyword>